<organism evidence="1 2">
    <name type="scientific">Holotrichia oblita</name>
    <name type="common">Chafer beetle</name>
    <dbReference type="NCBI Taxonomy" id="644536"/>
    <lineage>
        <taxon>Eukaryota</taxon>
        <taxon>Metazoa</taxon>
        <taxon>Ecdysozoa</taxon>
        <taxon>Arthropoda</taxon>
        <taxon>Hexapoda</taxon>
        <taxon>Insecta</taxon>
        <taxon>Pterygota</taxon>
        <taxon>Neoptera</taxon>
        <taxon>Endopterygota</taxon>
        <taxon>Coleoptera</taxon>
        <taxon>Polyphaga</taxon>
        <taxon>Scarabaeiformia</taxon>
        <taxon>Scarabaeidae</taxon>
        <taxon>Melolonthinae</taxon>
        <taxon>Holotrichia</taxon>
    </lineage>
</organism>
<protein>
    <submittedName>
        <fullName evidence="1">Rna and export factor binding protein</fullName>
    </submittedName>
</protein>
<keyword evidence="2" id="KW-1185">Reference proteome</keyword>
<comment type="caution">
    <text evidence="1">The sequence shown here is derived from an EMBL/GenBank/DDBJ whole genome shotgun (WGS) entry which is preliminary data.</text>
</comment>
<proteinExistence type="predicted"/>
<accession>A0ACB9T5E4</accession>
<name>A0ACB9T5E4_HOLOL</name>
<dbReference type="Proteomes" id="UP001056778">
    <property type="component" value="Chromosome 5"/>
</dbReference>
<reference evidence="1" key="1">
    <citation type="submission" date="2022-04" db="EMBL/GenBank/DDBJ databases">
        <title>Chromosome-scale genome assembly of Holotrichia oblita Faldermann.</title>
        <authorList>
            <person name="Rongchong L."/>
        </authorList>
    </citation>
    <scope>NUCLEOTIDE SEQUENCE</scope>
    <source>
        <strain evidence="1">81SQS9</strain>
    </source>
</reference>
<dbReference type="EMBL" id="CM043019">
    <property type="protein sequence ID" value="KAI4462035.1"/>
    <property type="molecule type" value="Genomic_DNA"/>
</dbReference>
<gene>
    <name evidence="1" type="ORF">MML48_5g00016764</name>
</gene>
<evidence type="ECO:0000313" key="1">
    <source>
        <dbReference type="EMBL" id="KAI4462035.1"/>
    </source>
</evidence>
<sequence length="459" mass="51727">MVKKNNRSNPKFKKSTSSLGVKTRLGAFKAKPSVVDARQKLIQKKRNQVVDARDILAGMARKQDARGRIQMLREKSRGETTVNGNVRVIGSSILKKTDRNGKISLVTNKVKSSTDLNIAIQQQLGLISPIRVTPKKVTRKRSLPPRPKTPPFIPPVIRKTILNDYTVPTDPIYRFDYEQPDLYRWYRTGHPNLLLSQELEARRSKLTRNLVTDSASNEWRTYRSTNNKPSTYIDLDAVDDEEMPLVPPPRSSIGSKSNIHSRLDSMPSQQQSHGILSNNTKTKVVVPIGHRIVVSNLQNGVTEDDIRELFEDIGQLLVARLVRPGTAEVIYKNLKDAQKAVDTYHNRQLDGQPMKCLLVNKRPLNNPTAPAISTDIDGLDGGPAAREDDDDDLPLADYEDEDILNAVRINEDEDSDQEEFDPEPEPVPTPHQALEAAKILHKFFTHHEDDPVSFVRSLQ</sequence>
<evidence type="ECO:0000313" key="2">
    <source>
        <dbReference type="Proteomes" id="UP001056778"/>
    </source>
</evidence>